<dbReference type="OrthoDB" id="9795264at2"/>
<dbReference type="KEGG" id="aoe:Clos_2528"/>
<dbReference type="AlphaFoldDB" id="A8MJS7"/>
<organism evidence="1 2">
    <name type="scientific">Alkaliphilus oremlandii (strain OhILAs)</name>
    <name type="common">Clostridium oremlandii (strain OhILAs)</name>
    <dbReference type="NCBI Taxonomy" id="350688"/>
    <lineage>
        <taxon>Bacteria</taxon>
        <taxon>Bacillati</taxon>
        <taxon>Bacillota</taxon>
        <taxon>Clostridia</taxon>
        <taxon>Peptostreptococcales</taxon>
        <taxon>Natronincolaceae</taxon>
        <taxon>Alkaliphilus</taxon>
    </lineage>
</organism>
<gene>
    <name evidence="1" type="ordered locus">Clos_2528</name>
</gene>
<evidence type="ECO:0008006" key="3">
    <source>
        <dbReference type="Google" id="ProtNLM"/>
    </source>
</evidence>
<dbReference type="RefSeq" id="WP_012160366.1">
    <property type="nucleotide sequence ID" value="NC_009922.1"/>
</dbReference>
<keyword evidence="2" id="KW-1185">Reference proteome</keyword>
<name>A8MJS7_ALKOO</name>
<proteinExistence type="predicted"/>
<evidence type="ECO:0000313" key="1">
    <source>
        <dbReference type="EMBL" id="ABW20059.1"/>
    </source>
</evidence>
<dbReference type="STRING" id="350688.Clos_2528"/>
<protein>
    <recommendedName>
        <fullName evidence="3">DUF2922 domain-containing protein</fullName>
    </recommendedName>
</protein>
<reference evidence="2" key="1">
    <citation type="submission" date="2007-10" db="EMBL/GenBank/DDBJ databases">
        <title>Complete genome of Alkaliphilus oremlandii OhILAs.</title>
        <authorList>
            <person name="Copeland A."/>
            <person name="Lucas S."/>
            <person name="Lapidus A."/>
            <person name="Barry K."/>
            <person name="Detter J.C."/>
            <person name="Glavina del Rio T."/>
            <person name="Hammon N."/>
            <person name="Israni S."/>
            <person name="Dalin E."/>
            <person name="Tice H."/>
            <person name="Pitluck S."/>
            <person name="Chain P."/>
            <person name="Malfatti S."/>
            <person name="Shin M."/>
            <person name="Vergez L."/>
            <person name="Schmutz J."/>
            <person name="Larimer F."/>
            <person name="Land M."/>
            <person name="Hauser L."/>
            <person name="Kyrpides N."/>
            <person name="Mikhailova N."/>
            <person name="Stolz J.F."/>
            <person name="Dawson A."/>
            <person name="Fisher E."/>
            <person name="Crable B."/>
            <person name="Perera E."/>
            <person name="Lisak J."/>
            <person name="Ranganathan M."/>
            <person name="Basu P."/>
            <person name="Richardson P."/>
        </authorList>
    </citation>
    <scope>NUCLEOTIDE SEQUENCE [LARGE SCALE GENOMIC DNA]</scope>
    <source>
        <strain evidence="2">OhILAs</strain>
    </source>
</reference>
<dbReference type="HOGENOM" id="CLU_181401_1_1_9"/>
<dbReference type="eggNOG" id="ENOG5033A2M">
    <property type="taxonomic scope" value="Bacteria"/>
</dbReference>
<accession>A8MJS7</accession>
<dbReference type="InterPro" id="IPR021321">
    <property type="entry name" value="DUF2922"/>
</dbReference>
<evidence type="ECO:0000313" key="2">
    <source>
        <dbReference type="Proteomes" id="UP000000269"/>
    </source>
</evidence>
<dbReference type="Pfam" id="PF11148">
    <property type="entry name" value="DUF2922"/>
    <property type="match status" value="1"/>
</dbReference>
<dbReference type="EMBL" id="CP000853">
    <property type="protein sequence ID" value="ABW20059.1"/>
    <property type="molecule type" value="Genomic_DNA"/>
</dbReference>
<dbReference type="Proteomes" id="UP000000269">
    <property type="component" value="Chromosome"/>
</dbReference>
<sequence>MRVLELNFIKEDGKAAKITIANARENLTPAEVKVVMEHIISKDVFAPSGKGLVEAGGAKVITTQEEKLAFA</sequence>